<reference evidence="2" key="1">
    <citation type="journal article" date="2015" name="Proc. Natl. Acad. Sci. U.S.A.">
        <title>Genome sequencing of adzuki bean (Vigna angularis) provides insight into high starch and low fat accumulation and domestication.</title>
        <authorList>
            <person name="Yang K."/>
            <person name="Tian Z."/>
            <person name="Chen C."/>
            <person name="Luo L."/>
            <person name="Zhao B."/>
            <person name="Wang Z."/>
            <person name="Yu L."/>
            <person name="Li Y."/>
            <person name="Sun Y."/>
            <person name="Li W."/>
            <person name="Chen Y."/>
            <person name="Li Y."/>
            <person name="Zhang Y."/>
            <person name="Ai D."/>
            <person name="Zhao J."/>
            <person name="Shang C."/>
            <person name="Ma Y."/>
            <person name="Wu B."/>
            <person name="Wang M."/>
            <person name="Gao L."/>
            <person name="Sun D."/>
            <person name="Zhang P."/>
            <person name="Guo F."/>
            <person name="Wang W."/>
            <person name="Li Y."/>
            <person name="Wang J."/>
            <person name="Varshney R.K."/>
            <person name="Wang J."/>
            <person name="Ling H.Q."/>
            <person name="Wan P."/>
        </authorList>
    </citation>
    <scope>NUCLEOTIDE SEQUENCE</scope>
    <source>
        <strain evidence="2">cv. Jingnong 6</strain>
    </source>
</reference>
<evidence type="ECO:0000313" key="2">
    <source>
        <dbReference type="Proteomes" id="UP000053144"/>
    </source>
</evidence>
<accession>A0A0L9UL18</accession>
<dbReference type="Proteomes" id="UP000053144">
    <property type="component" value="Chromosome 5"/>
</dbReference>
<dbReference type="AlphaFoldDB" id="A0A0L9UL18"/>
<dbReference type="EMBL" id="CM003375">
    <property type="protein sequence ID" value="KOM43580.1"/>
    <property type="molecule type" value="Genomic_DNA"/>
</dbReference>
<proteinExistence type="predicted"/>
<evidence type="ECO:0000313" key="1">
    <source>
        <dbReference type="EMBL" id="KOM43580.1"/>
    </source>
</evidence>
<name>A0A0L9UL18_PHAAN</name>
<dbReference type="Gramene" id="KOM43580">
    <property type="protein sequence ID" value="KOM43580"/>
    <property type="gene ID" value="LR48_Vigan05g118500"/>
</dbReference>
<organism evidence="1 2">
    <name type="scientific">Phaseolus angularis</name>
    <name type="common">Azuki bean</name>
    <name type="synonym">Vigna angularis</name>
    <dbReference type="NCBI Taxonomy" id="3914"/>
    <lineage>
        <taxon>Eukaryota</taxon>
        <taxon>Viridiplantae</taxon>
        <taxon>Streptophyta</taxon>
        <taxon>Embryophyta</taxon>
        <taxon>Tracheophyta</taxon>
        <taxon>Spermatophyta</taxon>
        <taxon>Magnoliopsida</taxon>
        <taxon>eudicotyledons</taxon>
        <taxon>Gunneridae</taxon>
        <taxon>Pentapetalae</taxon>
        <taxon>rosids</taxon>
        <taxon>fabids</taxon>
        <taxon>Fabales</taxon>
        <taxon>Fabaceae</taxon>
        <taxon>Papilionoideae</taxon>
        <taxon>50 kb inversion clade</taxon>
        <taxon>NPAAA clade</taxon>
        <taxon>indigoferoid/millettioid clade</taxon>
        <taxon>Phaseoleae</taxon>
        <taxon>Vigna</taxon>
    </lineage>
</organism>
<protein>
    <submittedName>
        <fullName evidence="1">Uncharacterized protein</fullName>
    </submittedName>
</protein>
<gene>
    <name evidence="1" type="ORF">LR48_Vigan05g118500</name>
</gene>
<sequence length="137" mass="15498">MSKGGDVSLMLTNATPVDGGVANVLAWQDKCCRSGVANVLAWQDKCCRRWRKCYIWLELLSVDGRETGSGEIVFCLWERPFTLELMRVFQLLHHPGARTPVATQISYSPDIQSKGDERLEEALEEENLKEVEAKIEQ</sequence>